<organism evidence="2 3">
    <name type="scientific">Sodalis glossinidius (strain morsitans)</name>
    <dbReference type="NCBI Taxonomy" id="343509"/>
    <lineage>
        <taxon>Bacteria</taxon>
        <taxon>Pseudomonadati</taxon>
        <taxon>Pseudomonadota</taxon>
        <taxon>Gammaproteobacteria</taxon>
        <taxon>Enterobacterales</taxon>
        <taxon>Bruguierivoracaceae</taxon>
        <taxon>Sodalis</taxon>
    </lineage>
</organism>
<keyword evidence="3" id="KW-1185">Reference proteome</keyword>
<dbReference type="Gene3D" id="2.60.120.10">
    <property type="entry name" value="Jelly Rolls"/>
    <property type="match status" value="1"/>
</dbReference>
<sequence length="268" mass="29912">MAMLPAPLTHYEPDRDRNLATAMRLNVVQSAMETPFYQHRKGQLIMALHGGITCELTDALLMVPPHCAVWIPADTPHSNHATVNARFCFVFVEPIFPGLLARSCTLFISPLLQQLILHLAELPGDYALDLPTGRLAVVMLEQLANMPEENLSLPFSSHPRIRRITDTLNHSPAERRTLPAWASLVGMNERSLARLFIKETGMTFGCRRQRLQLIISIRELACSGWRKIWAMTLPRPLSPCSKKRWGNRPGSILPTIGSTTRRLPGGGG</sequence>
<dbReference type="InterPro" id="IPR014710">
    <property type="entry name" value="RmlC-like_jellyroll"/>
</dbReference>
<dbReference type="HOGENOM" id="CLU_000445_87_0_6"/>
<dbReference type="PANTHER" id="PTHR11019">
    <property type="entry name" value="HTH-TYPE TRANSCRIPTIONAL REGULATOR NIMR"/>
    <property type="match status" value="1"/>
</dbReference>
<evidence type="ECO:0000313" key="3">
    <source>
        <dbReference type="Proteomes" id="UP000001932"/>
    </source>
</evidence>
<dbReference type="GO" id="GO:0003677">
    <property type="term" value="F:DNA binding"/>
    <property type="evidence" value="ECO:0007669"/>
    <property type="project" value="TreeGrafter"/>
</dbReference>
<dbReference type="eggNOG" id="COG4977">
    <property type="taxonomic scope" value="Bacteria"/>
</dbReference>
<protein>
    <submittedName>
        <fullName evidence="2">Transcriptional regulator</fullName>
    </submittedName>
</protein>
<dbReference type="CDD" id="cd06124">
    <property type="entry name" value="cupin_NimR-like_N"/>
    <property type="match status" value="1"/>
</dbReference>
<dbReference type="GO" id="GO:0006355">
    <property type="term" value="P:regulation of DNA-templated transcription"/>
    <property type="evidence" value="ECO:0007669"/>
    <property type="project" value="TreeGrafter"/>
</dbReference>
<dbReference type="STRING" id="343509.SG1271"/>
<accession>Q2NTH9</accession>
<evidence type="ECO:0000256" key="1">
    <source>
        <dbReference type="SAM" id="MobiDB-lite"/>
    </source>
</evidence>
<evidence type="ECO:0000313" key="2">
    <source>
        <dbReference type="EMBL" id="BAE74546.1"/>
    </source>
</evidence>
<feature type="region of interest" description="Disordered" evidence="1">
    <location>
        <begin position="249"/>
        <end position="268"/>
    </location>
</feature>
<dbReference type="InterPro" id="IPR011051">
    <property type="entry name" value="RmlC_Cupin_sf"/>
</dbReference>
<dbReference type="KEGG" id="sgl:SG1271"/>
<proteinExistence type="predicted"/>
<dbReference type="Gene3D" id="1.10.10.60">
    <property type="entry name" value="Homeodomain-like"/>
    <property type="match status" value="1"/>
</dbReference>
<reference evidence="2 3" key="1">
    <citation type="journal article" date="2006" name="Genome Res.">
        <title>Massive genome erosion and functional adaptations provide insights into the symbiotic lifestyle of Sodalis glossinidius in the tsetse host.</title>
        <authorList>
            <person name="Toh H."/>
            <person name="Weiss B.L."/>
            <person name="Perkin S.A.H."/>
            <person name="Yamashita A."/>
            <person name="Oshima K."/>
            <person name="Hattori M."/>
            <person name="Aksoy S."/>
        </authorList>
    </citation>
    <scope>NUCLEOTIDE SEQUENCE [LARGE SCALE GENOMIC DNA]</scope>
    <source>
        <strain evidence="3">morsitans</strain>
    </source>
</reference>
<dbReference type="AlphaFoldDB" id="Q2NTH9"/>
<dbReference type="PANTHER" id="PTHR11019:SF199">
    <property type="entry name" value="HTH-TYPE TRANSCRIPTIONAL REGULATOR NIMR"/>
    <property type="match status" value="1"/>
</dbReference>
<dbReference type="SUPFAM" id="SSF51182">
    <property type="entry name" value="RmlC-like cupins"/>
    <property type="match status" value="1"/>
</dbReference>
<name>Q2NTH9_SODGM</name>
<gene>
    <name evidence="2" type="ordered locus">SG1271</name>
</gene>
<dbReference type="EMBL" id="AP008232">
    <property type="protein sequence ID" value="BAE74546.1"/>
    <property type="molecule type" value="Genomic_DNA"/>
</dbReference>
<dbReference type="Proteomes" id="UP000001932">
    <property type="component" value="Chromosome"/>
</dbReference>